<dbReference type="InterPro" id="IPR053134">
    <property type="entry name" value="RNA-dir_DNA_polymerase"/>
</dbReference>
<evidence type="ECO:0000313" key="2">
    <source>
        <dbReference type="EMBL" id="PKU80753.1"/>
    </source>
</evidence>
<proteinExistence type="predicted"/>
<dbReference type="AlphaFoldDB" id="A0A2I0WYL9"/>
<dbReference type="PANTHER" id="PTHR24559:SF444">
    <property type="entry name" value="REVERSE TRANSCRIPTASE DOMAIN-CONTAINING PROTEIN"/>
    <property type="match status" value="1"/>
</dbReference>
<evidence type="ECO:0000259" key="1">
    <source>
        <dbReference type="PROSITE" id="PS50878"/>
    </source>
</evidence>
<dbReference type="InterPro" id="IPR043128">
    <property type="entry name" value="Rev_trsase/Diguanyl_cyclase"/>
</dbReference>
<dbReference type="InterPro" id="IPR043502">
    <property type="entry name" value="DNA/RNA_pol_sf"/>
</dbReference>
<keyword evidence="2" id="KW-0548">Nucleotidyltransferase</keyword>
<dbReference type="GO" id="GO:0003964">
    <property type="term" value="F:RNA-directed DNA polymerase activity"/>
    <property type="evidence" value="ECO:0007669"/>
    <property type="project" value="UniProtKB-KW"/>
</dbReference>
<dbReference type="Gene3D" id="3.30.70.270">
    <property type="match status" value="2"/>
</dbReference>
<reference evidence="2 3" key="1">
    <citation type="journal article" date="2016" name="Sci. Rep.">
        <title>The Dendrobium catenatum Lindl. genome sequence provides insights into polysaccharide synthase, floral development and adaptive evolution.</title>
        <authorList>
            <person name="Zhang G.Q."/>
            <person name="Xu Q."/>
            <person name="Bian C."/>
            <person name="Tsai W.C."/>
            <person name="Yeh C.M."/>
            <person name="Liu K.W."/>
            <person name="Yoshida K."/>
            <person name="Zhang L.S."/>
            <person name="Chang S.B."/>
            <person name="Chen F."/>
            <person name="Shi Y."/>
            <person name="Su Y.Y."/>
            <person name="Zhang Y.Q."/>
            <person name="Chen L.J."/>
            <person name="Yin Y."/>
            <person name="Lin M."/>
            <person name="Huang H."/>
            <person name="Deng H."/>
            <person name="Wang Z.W."/>
            <person name="Zhu S.L."/>
            <person name="Zhao X."/>
            <person name="Deng C."/>
            <person name="Niu S.C."/>
            <person name="Huang J."/>
            <person name="Wang M."/>
            <person name="Liu G.H."/>
            <person name="Yang H.J."/>
            <person name="Xiao X.J."/>
            <person name="Hsiao Y.Y."/>
            <person name="Wu W.L."/>
            <person name="Chen Y.Y."/>
            <person name="Mitsuda N."/>
            <person name="Ohme-Takagi M."/>
            <person name="Luo Y.B."/>
            <person name="Van de Peer Y."/>
            <person name="Liu Z.J."/>
        </authorList>
    </citation>
    <scope>NUCLEOTIDE SEQUENCE [LARGE SCALE GENOMIC DNA]</scope>
    <source>
        <tissue evidence="2">The whole plant</tissue>
    </source>
</reference>
<reference evidence="2 3" key="2">
    <citation type="journal article" date="2017" name="Nature">
        <title>The Apostasia genome and the evolution of orchids.</title>
        <authorList>
            <person name="Zhang G.Q."/>
            <person name="Liu K.W."/>
            <person name="Li Z."/>
            <person name="Lohaus R."/>
            <person name="Hsiao Y.Y."/>
            <person name="Niu S.C."/>
            <person name="Wang J.Y."/>
            <person name="Lin Y.C."/>
            <person name="Xu Q."/>
            <person name="Chen L.J."/>
            <person name="Yoshida K."/>
            <person name="Fujiwara S."/>
            <person name="Wang Z.W."/>
            <person name="Zhang Y.Q."/>
            <person name="Mitsuda N."/>
            <person name="Wang M."/>
            <person name="Liu G.H."/>
            <person name="Pecoraro L."/>
            <person name="Huang H.X."/>
            <person name="Xiao X.J."/>
            <person name="Lin M."/>
            <person name="Wu X.Y."/>
            <person name="Wu W.L."/>
            <person name="Chen Y.Y."/>
            <person name="Chang S.B."/>
            <person name="Sakamoto S."/>
            <person name="Ohme-Takagi M."/>
            <person name="Yagi M."/>
            <person name="Zeng S.J."/>
            <person name="Shen C.Y."/>
            <person name="Yeh C.M."/>
            <person name="Luo Y.B."/>
            <person name="Tsai W.C."/>
            <person name="Van de Peer Y."/>
            <person name="Liu Z.J."/>
        </authorList>
    </citation>
    <scope>NUCLEOTIDE SEQUENCE [LARGE SCALE GENOMIC DNA]</scope>
    <source>
        <tissue evidence="2">The whole plant</tissue>
    </source>
</reference>
<dbReference type="CDD" id="cd01647">
    <property type="entry name" value="RT_LTR"/>
    <property type="match status" value="1"/>
</dbReference>
<keyword evidence="2" id="KW-0695">RNA-directed DNA polymerase</keyword>
<name>A0A2I0WYL9_9ASPA</name>
<dbReference type="PANTHER" id="PTHR24559">
    <property type="entry name" value="TRANSPOSON TY3-I GAG-POL POLYPROTEIN"/>
    <property type="match status" value="1"/>
</dbReference>
<sequence>MPGISPEVIVHSLNANPTSKPVIQKKQSFAPERQQAIEKEVDKLLEAGFIREVHYPTWLANVVMVKKTNGAWRMCVDYTDLNKACPKDCFPLPRINQLLDATSGHQMLSFMDAYSGYNQIKMNPIDEKATAFQTYRGLYRYQVMPFGLKNEGATYQRLMNNMFKDLIGYTMEVYVDDMLVKSLEKSQHISDLEQCFYLLRSYNMRLNPSKCAFGVTSGKFLGFMVTHRGIEANPKKIKALRDMVPPKNIKKIQRLNGRIAALSRFLARSGDRYLAVFKILRGARNSGFQWTDECQEAFEQL</sequence>
<keyword evidence="3" id="KW-1185">Reference proteome</keyword>
<dbReference type="PROSITE" id="PS50878">
    <property type="entry name" value="RT_POL"/>
    <property type="match status" value="1"/>
</dbReference>
<organism evidence="2 3">
    <name type="scientific">Dendrobium catenatum</name>
    <dbReference type="NCBI Taxonomy" id="906689"/>
    <lineage>
        <taxon>Eukaryota</taxon>
        <taxon>Viridiplantae</taxon>
        <taxon>Streptophyta</taxon>
        <taxon>Embryophyta</taxon>
        <taxon>Tracheophyta</taxon>
        <taxon>Spermatophyta</taxon>
        <taxon>Magnoliopsida</taxon>
        <taxon>Liliopsida</taxon>
        <taxon>Asparagales</taxon>
        <taxon>Orchidaceae</taxon>
        <taxon>Epidendroideae</taxon>
        <taxon>Malaxideae</taxon>
        <taxon>Dendrobiinae</taxon>
        <taxon>Dendrobium</taxon>
    </lineage>
</organism>
<protein>
    <submittedName>
        <fullName evidence="2">RNA-directed DNA polymerase</fullName>
    </submittedName>
</protein>
<dbReference type="EMBL" id="KZ502314">
    <property type="protein sequence ID" value="PKU80753.1"/>
    <property type="molecule type" value="Genomic_DNA"/>
</dbReference>
<dbReference type="InterPro" id="IPR000477">
    <property type="entry name" value="RT_dom"/>
</dbReference>
<evidence type="ECO:0000313" key="3">
    <source>
        <dbReference type="Proteomes" id="UP000233837"/>
    </source>
</evidence>
<gene>
    <name evidence="2" type="ORF">MA16_Dca023450</name>
</gene>
<accession>A0A2I0WYL9</accession>
<dbReference type="SUPFAM" id="SSF56672">
    <property type="entry name" value="DNA/RNA polymerases"/>
    <property type="match status" value="1"/>
</dbReference>
<keyword evidence="2" id="KW-0808">Transferase</keyword>
<dbReference type="Gene3D" id="3.10.10.10">
    <property type="entry name" value="HIV Type 1 Reverse Transcriptase, subunit A, domain 1"/>
    <property type="match status" value="1"/>
</dbReference>
<dbReference type="Pfam" id="PF00078">
    <property type="entry name" value="RVT_1"/>
    <property type="match status" value="1"/>
</dbReference>
<dbReference type="Proteomes" id="UP000233837">
    <property type="component" value="Unassembled WGS sequence"/>
</dbReference>
<feature type="domain" description="Reverse transcriptase" evidence="1">
    <location>
        <begin position="46"/>
        <end position="225"/>
    </location>
</feature>